<keyword evidence="5 6" id="KW-0472">Membrane</keyword>
<protein>
    <submittedName>
        <fullName evidence="7">Membrane protein</fullName>
    </submittedName>
</protein>
<proteinExistence type="predicted"/>
<dbReference type="AlphaFoldDB" id="A0A1T5L6Y8"/>
<accession>A0A1T5L6Y8</accession>
<dbReference type="EMBL" id="FUZU01000002">
    <property type="protein sequence ID" value="SKC71704.1"/>
    <property type="molecule type" value="Genomic_DNA"/>
</dbReference>
<keyword evidence="4 6" id="KW-1133">Transmembrane helix</keyword>
<dbReference type="Pfam" id="PF03631">
    <property type="entry name" value="Virul_fac_BrkB"/>
    <property type="match status" value="1"/>
</dbReference>
<gene>
    <name evidence="7" type="ORF">SAMN05660236_2650</name>
</gene>
<evidence type="ECO:0000256" key="4">
    <source>
        <dbReference type="ARBA" id="ARBA00022989"/>
    </source>
</evidence>
<dbReference type="GO" id="GO:0005886">
    <property type="term" value="C:plasma membrane"/>
    <property type="evidence" value="ECO:0007669"/>
    <property type="project" value="UniProtKB-SubCell"/>
</dbReference>
<sequence length="313" mass="34530">MKLFSKIWNVLKKAGQEFVQDNGLKLSASLSYYTIFSLGPILIIIISLAGIFWGREAVQGKIYGEINGLVGNSVALQIQEIIQNIEKSQLGASGALIGLGILLIGATGVFTEMQDSINYIWSIKAKPKRGIVKLLVNRLISFSLLVSLGFLLMVSLIINALLDLMHDKLQYYFNDISVYLFQGLNFLSILAVITCLFAIIFKVLPDATIQWRDAFIGASFTSLLFIIGKSLISLYVANSSIGVTYGAAASIVILLLWVYYTSIILFFGAEFTKVYTVNYGAGIVPDKTAVFIVKRETKELPENQRIFSPLSHS</sequence>
<feature type="transmembrane region" description="Helical" evidence="6">
    <location>
        <begin position="243"/>
        <end position="267"/>
    </location>
</feature>
<name>A0A1T5L6Y8_9BACT</name>
<dbReference type="NCBIfam" id="TIGR00765">
    <property type="entry name" value="yihY_not_rbn"/>
    <property type="match status" value="1"/>
</dbReference>
<dbReference type="STRING" id="688867.SAMN05660236_2650"/>
<keyword evidence="3 6" id="KW-0812">Transmembrane</keyword>
<reference evidence="7 8" key="1">
    <citation type="submission" date="2017-02" db="EMBL/GenBank/DDBJ databases">
        <authorList>
            <person name="Peterson S.W."/>
        </authorList>
    </citation>
    <scope>NUCLEOTIDE SEQUENCE [LARGE SCALE GENOMIC DNA]</scope>
    <source>
        <strain evidence="7 8">DSM 25262</strain>
    </source>
</reference>
<evidence type="ECO:0000313" key="8">
    <source>
        <dbReference type="Proteomes" id="UP000190961"/>
    </source>
</evidence>
<evidence type="ECO:0000256" key="5">
    <source>
        <dbReference type="ARBA" id="ARBA00023136"/>
    </source>
</evidence>
<feature type="transmembrane region" description="Helical" evidence="6">
    <location>
        <begin position="178"/>
        <end position="203"/>
    </location>
</feature>
<dbReference type="PANTHER" id="PTHR30213:SF1">
    <property type="entry name" value="INNER MEMBRANE PROTEIN YHJD"/>
    <property type="match status" value="1"/>
</dbReference>
<keyword evidence="2" id="KW-1003">Cell membrane</keyword>
<organism evidence="7 8">
    <name type="scientific">Ohtaekwangia koreensis</name>
    <dbReference type="NCBI Taxonomy" id="688867"/>
    <lineage>
        <taxon>Bacteria</taxon>
        <taxon>Pseudomonadati</taxon>
        <taxon>Bacteroidota</taxon>
        <taxon>Cytophagia</taxon>
        <taxon>Cytophagales</taxon>
        <taxon>Fulvivirgaceae</taxon>
        <taxon>Ohtaekwangia</taxon>
    </lineage>
</organism>
<evidence type="ECO:0000256" key="1">
    <source>
        <dbReference type="ARBA" id="ARBA00004651"/>
    </source>
</evidence>
<feature type="transmembrane region" description="Helical" evidence="6">
    <location>
        <begin position="30"/>
        <end position="53"/>
    </location>
</feature>
<dbReference type="PIRSF" id="PIRSF035875">
    <property type="entry name" value="RNase_BN"/>
    <property type="match status" value="1"/>
</dbReference>
<evidence type="ECO:0000313" key="7">
    <source>
        <dbReference type="EMBL" id="SKC71704.1"/>
    </source>
</evidence>
<dbReference type="RefSeq" id="WP_079687239.1">
    <property type="nucleotide sequence ID" value="NZ_FUZU01000002.1"/>
</dbReference>
<dbReference type="InterPro" id="IPR017039">
    <property type="entry name" value="Virul_fac_BrkB"/>
</dbReference>
<evidence type="ECO:0000256" key="2">
    <source>
        <dbReference type="ARBA" id="ARBA00022475"/>
    </source>
</evidence>
<comment type="subcellular location">
    <subcellularLocation>
        <location evidence="1">Cell membrane</location>
        <topology evidence="1">Multi-pass membrane protein</topology>
    </subcellularLocation>
</comment>
<keyword evidence="8" id="KW-1185">Reference proteome</keyword>
<evidence type="ECO:0000256" key="3">
    <source>
        <dbReference type="ARBA" id="ARBA00022692"/>
    </source>
</evidence>
<feature type="transmembrane region" description="Helical" evidence="6">
    <location>
        <begin position="134"/>
        <end position="158"/>
    </location>
</feature>
<evidence type="ECO:0000256" key="6">
    <source>
        <dbReference type="SAM" id="Phobius"/>
    </source>
</evidence>
<dbReference type="PANTHER" id="PTHR30213">
    <property type="entry name" value="INNER MEMBRANE PROTEIN YHJD"/>
    <property type="match status" value="1"/>
</dbReference>
<dbReference type="Proteomes" id="UP000190961">
    <property type="component" value="Unassembled WGS sequence"/>
</dbReference>
<feature type="transmembrane region" description="Helical" evidence="6">
    <location>
        <begin position="215"/>
        <end position="237"/>
    </location>
</feature>